<protein>
    <submittedName>
        <fullName evidence="11">VWA domain-containing protein</fullName>
    </submittedName>
</protein>
<dbReference type="SMART" id="SM00327">
    <property type="entry name" value="VWA"/>
    <property type="match status" value="1"/>
</dbReference>
<keyword evidence="4 7" id="KW-0802">TPR repeat</keyword>
<keyword evidence="12" id="KW-1185">Reference proteome</keyword>
<feature type="transmembrane region" description="Helical" evidence="9">
    <location>
        <begin position="6"/>
        <end position="27"/>
    </location>
</feature>
<keyword evidence="2 9" id="KW-0812">Transmembrane</keyword>
<dbReference type="Gene3D" id="3.40.50.410">
    <property type="entry name" value="von Willebrand factor, type A domain"/>
    <property type="match status" value="1"/>
</dbReference>
<feature type="region of interest" description="Disordered" evidence="8">
    <location>
        <begin position="481"/>
        <end position="547"/>
    </location>
</feature>
<dbReference type="Gene3D" id="1.25.40.10">
    <property type="entry name" value="Tetratricopeptide repeat domain"/>
    <property type="match status" value="1"/>
</dbReference>
<evidence type="ECO:0000256" key="3">
    <source>
        <dbReference type="ARBA" id="ARBA00022737"/>
    </source>
</evidence>
<dbReference type="Pfam" id="PF07719">
    <property type="entry name" value="TPR_2"/>
    <property type="match status" value="1"/>
</dbReference>
<keyword evidence="3" id="KW-0677">Repeat</keyword>
<dbReference type="SUPFAM" id="SSF48452">
    <property type="entry name" value="TPR-like"/>
    <property type="match status" value="1"/>
</dbReference>
<gene>
    <name evidence="11" type="ORF">EHQ46_10705</name>
</gene>
<dbReference type="InterPro" id="IPR036465">
    <property type="entry name" value="vWFA_dom_sf"/>
</dbReference>
<comment type="caution">
    <text evidence="11">The sequence shown here is derived from an EMBL/GenBank/DDBJ whole genome shotgun (WGS) entry which is preliminary data.</text>
</comment>
<proteinExistence type="predicted"/>
<dbReference type="SMART" id="SM00028">
    <property type="entry name" value="TPR"/>
    <property type="match status" value="2"/>
</dbReference>
<feature type="domain" description="VWFA" evidence="10">
    <location>
        <begin position="89"/>
        <end position="219"/>
    </location>
</feature>
<evidence type="ECO:0000313" key="11">
    <source>
        <dbReference type="EMBL" id="TGL20952.1"/>
    </source>
</evidence>
<evidence type="ECO:0000256" key="7">
    <source>
        <dbReference type="PROSITE-ProRule" id="PRU00339"/>
    </source>
</evidence>
<evidence type="ECO:0000256" key="5">
    <source>
        <dbReference type="ARBA" id="ARBA00022989"/>
    </source>
</evidence>
<evidence type="ECO:0000256" key="4">
    <source>
        <dbReference type="ARBA" id="ARBA00022803"/>
    </source>
</evidence>
<evidence type="ECO:0000256" key="9">
    <source>
        <dbReference type="SAM" id="Phobius"/>
    </source>
</evidence>
<dbReference type="PROSITE" id="PS50005">
    <property type="entry name" value="TPR"/>
    <property type="match status" value="1"/>
</dbReference>
<evidence type="ECO:0000256" key="8">
    <source>
        <dbReference type="SAM" id="MobiDB-lite"/>
    </source>
</evidence>
<name>A0ABY2M1C5_9LEPT</name>
<reference evidence="12" key="1">
    <citation type="journal article" date="2019" name="PLoS Negl. Trop. Dis.">
        <title>Revisiting the worldwide diversity of Leptospira species in the environment.</title>
        <authorList>
            <person name="Vincent A.T."/>
            <person name="Schiettekatte O."/>
            <person name="Bourhy P."/>
            <person name="Veyrier F.J."/>
            <person name="Picardeau M."/>
        </authorList>
    </citation>
    <scope>NUCLEOTIDE SEQUENCE [LARGE SCALE GENOMIC DNA]</scope>
    <source>
        <strain evidence="12">201800272</strain>
    </source>
</reference>
<evidence type="ECO:0000256" key="1">
    <source>
        <dbReference type="ARBA" id="ARBA00022475"/>
    </source>
</evidence>
<evidence type="ECO:0000256" key="6">
    <source>
        <dbReference type="ARBA" id="ARBA00023136"/>
    </source>
</evidence>
<accession>A0ABY2M1C5</accession>
<keyword evidence="6 9" id="KW-0472">Membrane</keyword>
<dbReference type="PANTHER" id="PTHR22550:SF5">
    <property type="entry name" value="LEUCINE ZIPPER PROTEIN 4"/>
    <property type="match status" value="1"/>
</dbReference>
<feature type="transmembrane region" description="Helical" evidence="9">
    <location>
        <begin position="48"/>
        <end position="68"/>
    </location>
</feature>
<dbReference type="InterPro" id="IPR019734">
    <property type="entry name" value="TPR_rpt"/>
</dbReference>
<feature type="repeat" description="TPR" evidence="7">
    <location>
        <begin position="435"/>
        <end position="468"/>
    </location>
</feature>
<keyword evidence="5 9" id="KW-1133">Transmembrane helix</keyword>
<evidence type="ECO:0000259" key="10">
    <source>
        <dbReference type="PROSITE" id="PS50234"/>
    </source>
</evidence>
<dbReference type="InterPro" id="IPR002035">
    <property type="entry name" value="VWF_A"/>
</dbReference>
<evidence type="ECO:0000313" key="12">
    <source>
        <dbReference type="Proteomes" id="UP000298200"/>
    </source>
</evidence>
<evidence type="ECO:0000256" key="2">
    <source>
        <dbReference type="ARBA" id="ARBA00022692"/>
    </source>
</evidence>
<dbReference type="SUPFAM" id="SSF53300">
    <property type="entry name" value="vWA-like"/>
    <property type="match status" value="1"/>
</dbReference>
<feature type="compositionally biased region" description="Basic and acidic residues" evidence="8">
    <location>
        <begin position="503"/>
        <end position="524"/>
    </location>
</feature>
<dbReference type="InterPro" id="IPR011990">
    <property type="entry name" value="TPR-like_helical_dom_sf"/>
</dbReference>
<dbReference type="EMBL" id="RQFU01000016">
    <property type="protein sequence ID" value="TGL20952.1"/>
    <property type="molecule type" value="Genomic_DNA"/>
</dbReference>
<dbReference type="PANTHER" id="PTHR22550">
    <property type="entry name" value="SPORE GERMINATION PROTEIN"/>
    <property type="match status" value="1"/>
</dbReference>
<dbReference type="PROSITE" id="PS50293">
    <property type="entry name" value="TPR_REGION"/>
    <property type="match status" value="1"/>
</dbReference>
<organism evidence="11 12">
    <name type="scientific">Leptospira yanagawae</name>
    <dbReference type="NCBI Taxonomy" id="293069"/>
    <lineage>
        <taxon>Bacteria</taxon>
        <taxon>Pseudomonadati</taxon>
        <taxon>Spirochaetota</taxon>
        <taxon>Spirochaetia</taxon>
        <taxon>Leptospirales</taxon>
        <taxon>Leptospiraceae</taxon>
        <taxon>Leptospira</taxon>
    </lineage>
</organism>
<dbReference type="NCBIfam" id="NF047507">
    <property type="entry name" value="TPR_BatC_Lepto"/>
    <property type="match status" value="1"/>
</dbReference>
<dbReference type="Proteomes" id="UP000298200">
    <property type="component" value="Unassembled WGS sequence"/>
</dbReference>
<dbReference type="Pfam" id="PF13519">
    <property type="entry name" value="VWA_2"/>
    <property type="match status" value="1"/>
</dbReference>
<keyword evidence="1" id="KW-1003">Cell membrane</keyword>
<feature type="compositionally biased region" description="Low complexity" evidence="8">
    <location>
        <begin position="481"/>
        <end position="502"/>
    </location>
</feature>
<dbReference type="InterPro" id="IPR050768">
    <property type="entry name" value="UPF0353/GerABKA_families"/>
</dbReference>
<dbReference type="NCBIfam" id="NF047506">
    <property type="entry name" value="VWA_BatB_Lepto"/>
    <property type="match status" value="1"/>
</dbReference>
<dbReference type="InterPro" id="IPR013105">
    <property type="entry name" value="TPR_2"/>
</dbReference>
<dbReference type="PROSITE" id="PS50234">
    <property type="entry name" value="VWFA"/>
    <property type="match status" value="1"/>
</dbReference>
<dbReference type="RefSeq" id="WP_135635557.1">
    <property type="nucleotide sequence ID" value="NZ_RQFU01000016.1"/>
</dbReference>
<sequence length="547" mass="61934">MDTNTIIIYGIITLVLGVMISVLKLFINHSAEKIKLDLPSLKNRIQSTNSILLFVRSMIFLLALFFAIESLYKVKSVDAETTKNFESSDILFVVDVSLSMNAIDVKPNRLKRFQDLSLRLLPELKGNRIGMIVFAGQSFSYCPLTSDVTAVSDYIKSLGVEMVGAKGTNLGKALEKVESVRKKSKNLQSMLTVIVTDGEDHEKQTLPKLEGEVVVWGIGTEEGGPIEFRDPSTGKGGFVTYDSNLVDSPYSDNVITSKLNAELLYNLADKYNGEYTNVSFYEDGAYQLLDKIDSMKKTKTERLERFKNEDGAHPFLLISFFLLLLERILSVQMQKNPFFKSAIIIFLFFTTQNQIHAWELDPGGNAIERGKQAYENQNYNESEKEFSKAKEYIKDDPRLIYNESTSAYQLGKFSESKELLEKTINHPKANSELKSKAHFALGNIYSKLGQKKEALRSYLDSLKENPNNQAAKKNIEHLTQKQNSKQNNHQGQGQSQNPNPSQKPKENQKKENETQNPSDVDRIMEPFSNDSILKNKRGGSFDNEKFW</sequence>